<reference evidence="1 2" key="1">
    <citation type="submission" date="2016-03" db="EMBL/GenBank/DDBJ databases">
        <title>Whole genome sequencing of Grifola frondosa 9006-11.</title>
        <authorList>
            <person name="Min B."/>
            <person name="Park H."/>
            <person name="Kim J.-G."/>
            <person name="Cho H."/>
            <person name="Oh Y.-L."/>
            <person name="Kong W.-S."/>
            <person name="Choi I.-G."/>
        </authorList>
    </citation>
    <scope>NUCLEOTIDE SEQUENCE [LARGE SCALE GENOMIC DNA]</scope>
    <source>
        <strain evidence="1 2">9006-11</strain>
    </source>
</reference>
<gene>
    <name evidence="1" type="ORF">A0H81_03659</name>
</gene>
<dbReference type="Proteomes" id="UP000092993">
    <property type="component" value="Unassembled WGS sequence"/>
</dbReference>
<organism evidence="1 2">
    <name type="scientific">Grifola frondosa</name>
    <name type="common">Maitake</name>
    <name type="synonym">Polyporus frondosus</name>
    <dbReference type="NCBI Taxonomy" id="5627"/>
    <lineage>
        <taxon>Eukaryota</taxon>
        <taxon>Fungi</taxon>
        <taxon>Dikarya</taxon>
        <taxon>Basidiomycota</taxon>
        <taxon>Agaricomycotina</taxon>
        <taxon>Agaricomycetes</taxon>
        <taxon>Polyporales</taxon>
        <taxon>Grifolaceae</taxon>
        <taxon>Grifola</taxon>
    </lineage>
</organism>
<keyword evidence="2" id="KW-1185">Reference proteome</keyword>
<name>A0A1C7MK36_GRIFR</name>
<dbReference type="EMBL" id="LUGG01000003">
    <property type="protein sequence ID" value="OBZ77007.1"/>
    <property type="molecule type" value="Genomic_DNA"/>
</dbReference>
<sequence length="88" mass="10237">MLTDAQFAIIEEDVDSVIEDANWVQARVFIEQHHPLQGFLTNVAWYPSGLSRHFQITFPDLVDFSQFLKGYLEGMVFDMMQRFPEPAL</sequence>
<dbReference type="AlphaFoldDB" id="A0A1C7MK36"/>
<comment type="caution">
    <text evidence="1">The sequence shown here is derived from an EMBL/GenBank/DDBJ whole genome shotgun (WGS) entry which is preliminary data.</text>
</comment>
<evidence type="ECO:0000313" key="2">
    <source>
        <dbReference type="Proteomes" id="UP000092993"/>
    </source>
</evidence>
<accession>A0A1C7MK36</accession>
<proteinExistence type="predicted"/>
<protein>
    <submittedName>
        <fullName evidence="1">Uncharacterized protein</fullName>
    </submittedName>
</protein>
<evidence type="ECO:0000313" key="1">
    <source>
        <dbReference type="EMBL" id="OBZ77007.1"/>
    </source>
</evidence>